<proteinExistence type="inferred from homology"/>
<evidence type="ECO:0000313" key="6">
    <source>
        <dbReference type="Proteomes" id="UP000289340"/>
    </source>
</evidence>
<evidence type="ECO:0000256" key="2">
    <source>
        <dbReference type="ARBA" id="ARBA00022821"/>
    </source>
</evidence>
<dbReference type="AlphaFoldDB" id="A0A445GTN1"/>
<keyword evidence="2" id="KW-0611">Plant defense</keyword>
<dbReference type="PRINTS" id="PR00634">
    <property type="entry name" value="BETALLERGEN"/>
</dbReference>
<protein>
    <submittedName>
        <fullName evidence="5">Major allergen Pru ar 1</fullName>
    </submittedName>
</protein>
<reference evidence="5 6" key="1">
    <citation type="submission" date="2018-09" db="EMBL/GenBank/DDBJ databases">
        <title>A high-quality reference genome of wild soybean provides a powerful tool to mine soybean genomes.</title>
        <authorList>
            <person name="Xie M."/>
            <person name="Chung C.Y.L."/>
            <person name="Li M.-W."/>
            <person name="Wong F.-L."/>
            <person name="Chan T.-F."/>
            <person name="Lam H.-M."/>
        </authorList>
    </citation>
    <scope>NUCLEOTIDE SEQUENCE [LARGE SCALE GENOMIC DNA]</scope>
    <source>
        <strain evidence="6">cv. W05</strain>
        <tissue evidence="5">Hypocotyl of etiolated seedlings</tissue>
    </source>
</reference>
<comment type="caution">
    <text evidence="5">The sequence shown here is derived from an EMBL/GenBank/DDBJ whole genome shotgun (WGS) entry which is preliminary data.</text>
</comment>
<name>A0A445GTN1_GLYSO</name>
<dbReference type="PANTHER" id="PTHR31213:SF70">
    <property type="entry name" value="MAJOR ALLERGEN PRU AR 1-LIKE"/>
    <property type="match status" value="1"/>
</dbReference>
<dbReference type="SMART" id="SM01037">
    <property type="entry name" value="Bet_v_1"/>
    <property type="match status" value="1"/>
</dbReference>
<dbReference type="GO" id="GO:0005634">
    <property type="term" value="C:nucleus"/>
    <property type="evidence" value="ECO:0007669"/>
    <property type="project" value="TreeGrafter"/>
</dbReference>
<dbReference type="InterPro" id="IPR050279">
    <property type="entry name" value="Plant_def-hormone_signal"/>
</dbReference>
<dbReference type="GO" id="GO:0038023">
    <property type="term" value="F:signaling receptor activity"/>
    <property type="evidence" value="ECO:0007669"/>
    <property type="project" value="InterPro"/>
</dbReference>
<dbReference type="Gene3D" id="3.30.530.20">
    <property type="match status" value="1"/>
</dbReference>
<dbReference type="Proteomes" id="UP000289340">
    <property type="component" value="Chromosome 15"/>
</dbReference>
<gene>
    <name evidence="5" type="ORF">D0Y65_040937</name>
</gene>
<keyword evidence="3" id="KW-0568">Pathogenesis-related protein</keyword>
<dbReference type="GO" id="GO:0009738">
    <property type="term" value="P:abscisic acid-activated signaling pathway"/>
    <property type="evidence" value="ECO:0007669"/>
    <property type="project" value="InterPro"/>
</dbReference>
<accession>A0A445GTN1</accession>
<dbReference type="GO" id="GO:0004864">
    <property type="term" value="F:protein phosphatase inhibitor activity"/>
    <property type="evidence" value="ECO:0007669"/>
    <property type="project" value="InterPro"/>
</dbReference>
<keyword evidence="6" id="KW-1185">Reference proteome</keyword>
<dbReference type="InterPro" id="IPR024949">
    <property type="entry name" value="Bet_v_I_allergen"/>
</dbReference>
<dbReference type="GO" id="GO:0005737">
    <property type="term" value="C:cytoplasm"/>
    <property type="evidence" value="ECO:0007669"/>
    <property type="project" value="TreeGrafter"/>
</dbReference>
<evidence type="ECO:0000256" key="1">
    <source>
        <dbReference type="ARBA" id="ARBA00009744"/>
    </source>
</evidence>
<dbReference type="PANTHER" id="PTHR31213">
    <property type="entry name" value="OS08G0374000 PROTEIN-RELATED"/>
    <property type="match status" value="1"/>
</dbReference>
<dbReference type="CDD" id="cd07816">
    <property type="entry name" value="Bet_v1-like"/>
    <property type="match status" value="1"/>
</dbReference>
<dbReference type="FunFam" id="3.30.530.20:FF:000007">
    <property type="entry name" value="Major pollen allergen Bet v 1-A"/>
    <property type="match status" value="1"/>
</dbReference>
<organism evidence="5 6">
    <name type="scientific">Glycine soja</name>
    <name type="common">Wild soybean</name>
    <dbReference type="NCBI Taxonomy" id="3848"/>
    <lineage>
        <taxon>Eukaryota</taxon>
        <taxon>Viridiplantae</taxon>
        <taxon>Streptophyta</taxon>
        <taxon>Embryophyta</taxon>
        <taxon>Tracheophyta</taxon>
        <taxon>Spermatophyta</taxon>
        <taxon>Magnoliopsida</taxon>
        <taxon>eudicotyledons</taxon>
        <taxon>Gunneridae</taxon>
        <taxon>Pentapetalae</taxon>
        <taxon>rosids</taxon>
        <taxon>fabids</taxon>
        <taxon>Fabales</taxon>
        <taxon>Fabaceae</taxon>
        <taxon>Papilionoideae</taxon>
        <taxon>50 kb inversion clade</taxon>
        <taxon>NPAAA clade</taxon>
        <taxon>indigoferoid/millettioid clade</taxon>
        <taxon>Phaseoleae</taxon>
        <taxon>Glycine</taxon>
        <taxon>Glycine subgen. Soja</taxon>
    </lineage>
</organism>
<dbReference type="Pfam" id="PF00407">
    <property type="entry name" value="Bet_v_1"/>
    <property type="match status" value="1"/>
</dbReference>
<dbReference type="InterPro" id="IPR000916">
    <property type="entry name" value="Bet_v_I/MLP"/>
</dbReference>
<dbReference type="EMBL" id="QZWG01000015">
    <property type="protein sequence ID" value="RZB64651.1"/>
    <property type="molecule type" value="Genomic_DNA"/>
</dbReference>
<evidence type="ECO:0000313" key="5">
    <source>
        <dbReference type="EMBL" id="RZB64651.1"/>
    </source>
</evidence>
<dbReference type="GO" id="GO:0006952">
    <property type="term" value="P:defense response"/>
    <property type="evidence" value="ECO:0007669"/>
    <property type="project" value="UniProtKB-KW"/>
</dbReference>
<dbReference type="InterPro" id="IPR023393">
    <property type="entry name" value="START-like_dom_sf"/>
</dbReference>
<feature type="domain" description="Bet v I/Major latex protein" evidence="4">
    <location>
        <begin position="18"/>
        <end position="174"/>
    </location>
</feature>
<evidence type="ECO:0000259" key="4">
    <source>
        <dbReference type="SMART" id="SM01037"/>
    </source>
</evidence>
<dbReference type="GO" id="GO:0010427">
    <property type="term" value="F:abscisic acid binding"/>
    <property type="evidence" value="ECO:0007669"/>
    <property type="project" value="InterPro"/>
</dbReference>
<comment type="similarity">
    <text evidence="1">Belongs to the BetVI family.</text>
</comment>
<evidence type="ECO:0000256" key="3">
    <source>
        <dbReference type="ARBA" id="ARBA00023265"/>
    </source>
</evidence>
<sequence>MINYATNTDARWCSQALSSMGVYSDTDEYPSPISPSRLFKALVVDAHNLIPKLLPNSVKSIEIIQGDGGAGSIKQFNFVEGNQVKNIKNRIDEIDEETLTYNYTLIEGEALKDKFASIAHEIKFEAAPDGGSISKVTSKYYLKGDVEINEEDIKASKEIVLGIYKVVEAYLLQNPDVYA</sequence>
<dbReference type="SUPFAM" id="SSF55961">
    <property type="entry name" value="Bet v1-like"/>
    <property type="match status" value="1"/>
</dbReference>